<accession>A0A1B9XYN0</accession>
<dbReference type="AlphaFoldDB" id="A0A1B9XYN0"/>
<reference evidence="1 2" key="1">
    <citation type="submission" date="2016-06" db="EMBL/GenBank/DDBJ databases">
        <title>Draft Genome Sequence of Tenacibaculum soleae UCD-KL19.</title>
        <authorList>
            <person name="Eisen J.A."/>
            <person name="Coil D.A."/>
            <person name="Lujan K.M."/>
        </authorList>
    </citation>
    <scope>NUCLEOTIDE SEQUENCE [LARGE SCALE GENOMIC DNA]</scope>
    <source>
        <strain evidence="1 2">UCD-KL19</strain>
    </source>
</reference>
<evidence type="ECO:0000313" key="2">
    <source>
        <dbReference type="Proteomes" id="UP000093186"/>
    </source>
</evidence>
<dbReference type="OrthoDB" id="1161221at2"/>
<sequence>MQKCFFLICPTDYLENAINKTFRSQNYFYTSLGNSFIYDDKTMKYIKQIVKKHNIQKFCFVLSIDNKIVLDALWKVNFSKIGALSSFQNEIRKEKELSKKIFKSSNSQFAILSYFLNKKIKDFKLHLNTIA</sequence>
<comment type="caution">
    <text evidence="1">The sequence shown here is derived from an EMBL/GenBank/DDBJ whole genome shotgun (WGS) entry which is preliminary data.</text>
</comment>
<keyword evidence="2" id="KW-1185">Reference proteome</keyword>
<protein>
    <submittedName>
        <fullName evidence="1">Uncharacterized protein</fullName>
    </submittedName>
</protein>
<dbReference type="STRING" id="447689.BA195_10840"/>
<organism evidence="1 2">
    <name type="scientific">Tenacibaculum soleae</name>
    <dbReference type="NCBI Taxonomy" id="447689"/>
    <lineage>
        <taxon>Bacteria</taxon>
        <taxon>Pseudomonadati</taxon>
        <taxon>Bacteroidota</taxon>
        <taxon>Flavobacteriia</taxon>
        <taxon>Flavobacteriales</taxon>
        <taxon>Flavobacteriaceae</taxon>
        <taxon>Tenacibaculum</taxon>
    </lineage>
</organism>
<name>A0A1B9XYN0_9FLAO</name>
<dbReference type="Proteomes" id="UP000093186">
    <property type="component" value="Unassembled WGS sequence"/>
</dbReference>
<dbReference type="EMBL" id="MAKX01000013">
    <property type="protein sequence ID" value="OCK42660.1"/>
    <property type="molecule type" value="Genomic_DNA"/>
</dbReference>
<proteinExistence type="predicted"/>
<evidence type="ECO:0000313" key="1">
    <source>
        <dbReference type="EMBL" id="OCK42660.1"/>
    </source>
</evidence>
<dbReference type="RefSeq" id="WP_068705430.1">
    <property type="nucleotide sequence ID" value="NZ_MAKX01000013.1"/>
</dbReference>
<gene>
    <name evidence="1" type="ORF">BA195_10840</name>
</gene>